<protein>
    <submittedName>
        <fullName evidence="2">Uncharacterized protein</fullName>
    </submittedName>
</protein>
<dbReference type="Proteomes" id="UP000051448">
    <property type="component" value="Unassembled WGS sequence"/>
</dbReference>
<dbReference type="EMBL" id="AZDX01000030">
    <property type="protein sequence ID" value="KRL06135.1"/>
    <property type="molecule type" value="Genomic_DNA"/>
</dbReference>
<gene>
    <name evidence="2" type="ORF">FC92_GL001143</name>
</gene>
<dbReference type="AlphaFoldDB" id="A0A0R1MD85"/>
<keyword evidence="1" id="KW-0812">Transmembrane</keyword>
<name>A0A0R1MD85_9LACO</name>
<evidence type="ECO:0000313" key="2">
    <source>
        <dbReference type="EMBL" id="KRL06135.1"/>
    </source>
</evidence>
<comment type="caution">
    <text evidence="2">The sequence shown here is derived from an EMBL/GenBank/DDBJ whole genome shotgun (WGS) entry which is preliminary data.</text>
</comment>
<keyword evidence="1" id="KW-0472">Membrane</keyword>
<evidence type="ECO:0000256" key="1">
    <source>
        <dbReference type="SAM" id="Phobius"/>
    </source>
</evidence>
<feature type="transmembrane region" description="Helical" evidence="1">
    <location>
        <begin position="242"/>
        <end position="262"/>
    </location>
</feature>
<feature type="transmembrane region" description="Helical" evidence="1">
    <location>
        <begin position="6"/>
        <end position="31"/>
    </location>
</feature>
<reference evidence="2 3" key="1">
    <citation type="journal article" date="2015" name="Genome Announc.">
        <title>Expanding the biotechnology potential of lactobacilli through comparative genomics of 213 strains and associated genera.</title>
        <authorList>
            <person name="Sun Z."/>
            <person name="Harris H.M."/>
            <person name="McCann A."/>
            <person name="Guo C."/>
            <person name="Argimon S."/>
            <person name="Zhang W."/>
            <person name="Yang X."/>
            <person name="Jeffery I.B."/>
            <person name="Cooney J.C."/>
            <person name="Kagawa T.F."/>
            <person name="Liu W."/>
            <person name="Song Y."/>
            <person name="Salvetti E."/>
            <person name="Wrobel A."/>
            <person name="Rasinkangas P."/>
            <person name="Parkhill J."/>
            <person name="Rea M.C."/>
            <person name="O'Sullivan O."/>
            <person name="Ritari J."/>
            <person name="Douillard F.P."/>
            <person name="Paul Ross R."/>
            <person name="Yang R."/>
            <person name="Briner A.E."/>
            <person name="Felis G.E."/>
            <person name="de Vos W.M."/>
            <person name="Barrangou R."/>
            <person name="Klaenhammer T.R."/>
            <person name="Caufield P.W."/>
            <person name="Cui Y."/>
            <person name="Zhang H."/>
            <person name="O'Toole P.W."/>
        </authorList>
    </citation>
    <scope>NUCLEOTIDE SEQUENCE [LARGE SCALE GENOMIC DNA]</scope>
    <source>
        <strain evidence="2 3">DSM 19519</strain>
    </source>
</reference>
<dbReference type="GeneID" id="98311797"/>
<keyword evidence="3" id="KW-1185">Reference proteome</keyword>
<keyword evidence="1" id="KW-1133">Transmembrane helix</keyword>
<accession>A0A0R1MD85</accession>
<proteinExistence type="predicted"/>
<dbReference type="RefSeq" id="WP_057869969.1">
    <property type="nucleotide sequence ID" value="NZ_AZDX01000030.1"/>
</dbReference>
<feature type="transmembrane region" description="Helical" evidence="1">
    <location>
        <begin position="81"/>
        <end position="105"/>
    </location>
</feature>
<sequence>MGESISYTSFLVLAIIATVPAFLGGYFKVTYDGGVHLTRWESIYQALKHGKLPVLVNFIGFQGIANAYTGLYPWITSLLFILPRFIFTTNPIAALFCGFVLLNFMTPYAHRLNAKGYLNSLSLNQAVAESVQYEDYVPYAANVVRKKVFYHQIIVNKYKYYLSASSMESGYQAMKYKVGNLKNKNSSIVLPFFIYNAKDYTAYVNGKRTTLFVSKHSLAQVHVKNKRSAVIKIRYNTPMLYIVARVISILTILLLIVGLIYLKLKRMKKSGQIK</sequence>
<evidence type="ECO:0000313" key="3">
    <source>
        <dbReference type="Proteomes" id="UP000051448"/>
    </source>
</evidence>
<dbReference type="OrthoDB" id="2257846at2"/>
<organism evidence="2 3">
    <name type="scientific">Liquorilactobacillus hordei DSM 19519</name>
    <dbReference type="NCBI Taxonomy" id="1423759"/>
    <lineage>
        <taxon>Bacteria</taxon>
        <taxon>Bacillati</taxon>
        <taxon>Bacillota</taxon>
        <taxon>Bacilli</taxon>
        <taxon>Lactobacillales</taxon>
        <taxon>Lactobacillaceae</taxon>
        <taxon>Liquorilactobacillus</taxon>
    </lineage>
</organism>
<feature type="transmembrane region" description="Helical" evidence="1">
    <location>
        <begin position="52"/>
        <end position="75"/>
    </location>
</feature>
<dbReference type="PATRIC" id="fig|1423759.3.peg.1209"/>